<dbReference type="EMBL" id="BPUS01000019">
    <property type="protein sequence ID" value="GJH28986.1"/>
    <property type="molecule type" value="Genomic_DNA"/>
</dbReference>
<dbReference type="PRINTS" id="PR00783">
    <property type="entry name" value="MINTRINSICP"/>
</dbReference>
<feature type="transmembrane region" description="Helical" evidence="9">
    <location>
        <begin position="69"/>
        <end position="85"/>
    </location>
</feature>
<dbReference type="GO" id="GO:0015254">
    <property type="term" value="F:glycerol channel activity"/>
    <property type="evidence" value="ECO:0007669"/>
    <property type="project" value="TreeGrafter"/>
</dbReference>
<feature type="region of interest" description="Disordered" evidence="8">
    <location>
        <begin position="270"/>
        <end position="295"/>
    </location>
</feature>
<dbReference type="CDD" id="cd00333">
    <property type="entry name" value="MIP"/>
    <property type="match status" value="1"/>
</dbReference>
<evidence type="ECO:0000256" key="6">
    <source>
        <dbReference type="ARBA" id="ARBA00023136"/>
    </source>
</evidence>
<protein>
    <submittedName>
        <fullName evidence="10">Aquaporin family protein</fullName>
    </submittedName>
</protein>
<comment type="similarity">
    <text evidence="2 7">Belongs to the MIP/aquaporin (TC 1.A.8) family.</text>
</comment>
<comment type="caution">
    <text evidence="10">The sequence shown here is derived from an EMBL/GenBank/DDBJ whole genome shotgun (WGS) entry which is preliminary data.</text>
</comment>
<gene>
    <name evidence="10" type="ORF">CBA19CS42_30740</name>
</gene>
<feature type="transmembrane region" description="Helical" evidence="9">
    <location>
        <begin position="92"/>
        <end position="111"/>
    </location>
</feature>
<dbReference type="Pfam" id="PF00230">
    <property type="entry name" value="MIP"/>
    <property type="match status" value="1"/>
</dbReference>
<keyword evidence="3 7" id="KW-0813">Transport</keyword>
<keyword evidence="5 9" id="KW-1133">Transmembrane helix</keyword>
<dbReference type="RefSeq" id="WP_238216066.1">
    <property type="nucleotide sequence ID" value="NZ_BPUS01000019.1"/>
</dbReference>
<comment type="subcellular location">
    <subcellularLocation>
        <location evidence="1">Membrane</location>
        <topology evidence="1">Multi-pass membrane protein</topology>
    </subcellularLocation>
</comment>
<evidence type="ECO:0000313" key="11">
    <source>
        <dbReference type="Proteomes" id="UP001055111"/>
    </source>
</evidence>
<dbReference type="GO" id="GO:0005886">
    <property type="term" value="C:plasma membrane"/>
    <property type="evidence" value="ECO:0007669"/>
    <property type="project" value="TreeGrafter"/>
</dbReference>
<accession>A0AA37IFP1</accession>
<dbReference type="InterPro" id="IPR022357">
    <property type="entry name" value="MIP_CS"/>
</dbReference>
<dbReference type="PROSITE" id="PS00221">
    <property type="entry name" value="MIP"/>
    <property type="match status" value="1"/>
</dbReference>
<evidence type="ECO:0000256" key="3">
    <source>
        <dbReference type="ARBA" id="ARBA00022448"/>
    </source>
</evidence>
<dbReference type="PANTHER" id="PTHR43829:SF9">
    <property type="entry name" value="AQUAPORIN-9"/>
    <property type="match status" value="1"/>
</dbReference>
<dbReference type="SUPFAM" id="SSF81338">
    <property type="entry name" value="Aquaporin-like"/>
    <property type="match status" value="1"/>
</dbReference>
<evidence type="ECO:0000256" key="7">
    <source>
        <dbReference type="RuleBase" id="RU000477"/>
    </source>
</evidence>
<keyword evidence="4 7" id="KW-0812">Transmembrane</keyword>
<evidence type="ECO:0000256" key="4">
    <source>
        <dbReference type="ARBA" id="ARBA00022692"/>
    </source>
</evidence>
<keyword evidence="6 9" id="KW-0472">Membrane</keyword>
<evidence type="ECO:0000256" key="1">
    <source>
        <dbReference type="ARBA" id="ARBA00004141"/>
    </source>
</evidence>
<sequence length="295" mass="31941">MGRHHDLVGELMFEAIAMTIIITFGCSVAAMYILYEPSPYRNAYWGVCMTWGFATSIAIYVTGAVSGTHANPAVTLSLAVFRGFAWHKVLPYWIAQLAGAFLGAAIVYSLYYTVIDNFNTAQHLARAEGGAAAVFFTAPGNSITPAKALLDEIILTAFLVFGIFAVTDEFNTMAPRANFGAIVIGLIVAVIGASAGYLEAWALNPARDFGPRLFAWLLGWDRAAFPGVSNYWWVPIAGPLIGGLVGGGAQHLLIRPFYPHEKRMMLPTRKSGAIRRSSRAERSIGANGHADRHSR</sequence>
<feature type="transmembrane region" description="Helical" evidence="9">
    <location>
        <begin position="179"/>
        <end position="198"/>
    </location>
</feature>
<dbReference type="InterPro" id="IPR023271">
    <property type="entry name" value="Aquaporin-like"/>
</dbReference>
<dbReference type="PROSITE" id="PS51257">
    <property type="entry name" value="PROKAR_LIPOPROTEIN"/>
    <property type="match status" value="1"/>
</dbReference>
<proteinExistence type="inferred from homology"/>
<feature type="transmembrane region" description="Helical" evidence="9">
    <location>
        <begin position="12"/>
        <end position="35"/>
    </location>
</feature>
<dbReference type="PANTHER" id="PTHR43829">
    <property type="entry name" value="AQUAPORIN OR AQUAGLYCEROPORIN RELATED"/>
    <property type="match status" value="1"/>
</dbReference>
<organism evidence="10 11">
    <name type="scientific">Caballeronia novacaledonica</name>
    <dbReference type="NCBI Taxonomy" id="1544861"/>
    <lineage>
        <taxon>Bacteria</taxon>
        <taxon>Pseudomonadati</taxon>
        <taxon>Pseudomonadota</taxon>
        <taxon>Betaproteobacteria</taxon>
        <taxon>Burkholderiales</taxon>
        <taxon>Burkholderiaceae</taxon>
        <taxon>Caballeronia</taxon>
    </lineage>
</organism>
<dbReference type="InterPro" id="IPR000425">
    <property type="entry name" value="MIP"/>
</dbReference>
<reference evidence="10" key="1">
    <citation type="submission" date="2022-09" db="EMBL/GenBank/DDBJ databases">
        <title>Isolation and characterization of 3-chlorobenzoate degrading bacteria from soils in Shizuoka.</title>
        <authorList>
            <person name="Ifat A."/>
            <person name="Ogawa N."/>
            <person name="Kimbara K."/>
            <person name="Moriuchi R."/>
            <person name="Dohra H."/>
            <person name="Shintani M."/>
        </authorList>
    </citation>
    <scope>NUCLEOTIDE SEQUENCE</scope>
    <source>
        <strain evidence="10">19CS4-2</strain>
    </source>
</reference>
<name>A0AA37IFP1_9BURK</name>
<dbReference type="Gene3D" id="1.20.1080.10">
    <property type="entry name" value="Glycerol uptake facilitator protein"/>
    <property type="match status" value="1"/>
</dbReference>
<evidence type="ECO:0000313" key="10">
    <source>
        <dbReference type="EMBL" id="GJH28986.1"/>
    </source>
</evidence>
<dbReference type="Proteomes" id="UP001055111">
    <property type="component" value="Unassembled WGS sequence"/>
</dbReference>
<dbReference type="NCBIfam" id="TIGR00861">
    <property type="entry name" value="MIP"/>
    <property type="match status" value="1"/>
</dbReference>
<evidence type="ECO:0000256" key="8">
    <source>
        <dbReference type="SAM" id="MobiDB-lite"/>
    </source>
</evidence>
<evidence type="ECO:0000256" key="9">
    <source>
        <dbReference type="SAM" id="Phobius"/>
    </source>
</evidence>
<evidence type="ECO:0000256" key="5">
    <source>
        <dbReference type="ARBA" id="ARBA00022989"/>
    </source>
</evidence>
<feature type="transmembrane region" description="Helical" evidence="9">
    <location>
        <begin position="231"/>
        <end position="254"/>
    </location>
</feature>
<feature type="transmembrane region" description="Helical" evidence="9">
    <location>
        <begin position="148"/>
        <end position="167"/>
    </location>
</feature>
<feature type="transmembrane region" description="Helical" evidence="9">
    <location>
        <begin position="42"/>
        <end position="63"/>
    </location>
</feature>
<dbReference type="AlphaFoldDB" id="A0AA37IFP1"/>
<dbReference type="InterPro" id="IPR050363">
    <property type="entry name" value="MIP/Aquaporin"/>
</dbReference>
<evidence type="ECO:0000256" key="2">
    <source>
        <dbReference type="ARBA" id="ARBA00006175"/>
    </source>
</evidence>